<accession>A0A419SZ94</accession>
<sequence length="72" mass="8679">MKVWQWYFLVFVSTCLLITTFFTKNIVVTIGTFILVMHLNRHTEKIPLPKQFRKYNILSQKTKKIFKADIKE</sequence>
<dbReference type="Proteomes" id="UP000284177">
    <property type="component" value="Unassembled WGS sequence"/>
</dbReference>
<dbReference type="EMBL" id="MCIB01000034">
    <property type="protein sequence ID" value="RKD30525.1"/>
    <property type="molecule type" value="Genomic_DNA"/>
</dbReference>
<protein>
    <submittedName>
        <fullName evidence="2">Uncharacterized protein</fullName>
    </submittedName>
</protein>
<evidence type="ECO:0000313" key="3">
    <source>
        <dbReference type="Proteomes" id="UP000284177"/>
    </source>
</evidence>
<feature type="transmembrane region" description="Helical" evidence="1">
    <location>
        <begin position="6"/>
        <end position="36"/>
    </location>
</feature>
<organism evidence="2 3">
    <name type="scientific">Thermohalobacter berrensis</name>
    <dbReference type="NCBI Taxonomy" id="99594"/>
    <lineage>
        <taxon>Bacteria</taxon>
        <taxon>Bacillati</taxon>
        <taxon>Bacillota</taxon>
        <taxon>Tissierellia</taxon>
        <taxon>Tissierellales</taxon>
        <taxon>Thermohalobacteraceae</taxon>
        <taxon>Thermohalobacter</taxon>
    </lineage>
</organism>
<keyword evidence="1" id="KW-0812">Transmembrane</keyword>
<reference evidence="2 3" key="1">
    <citation type="submission" date="2016-08" db="EMBL/GenBank/DDBJ databases">
        <title>Novel Firmicutes and Novel Genomes.</title>
        <authorList>
            <person name="Poppleton D.I."/>
            <person name="Gribaldo S."/>
        </authorList>
    </citation>
    <scope>NUCLEOTIDE SEQUENCE [LARGE SCALE GENOMIC DNA]</scope>
    <source>
        <strain evidence="2 3">CTT3</strain>
    </source>
</reference>
<dbReference type="AlphaFoldDB" id="A0A419SZ94"/>
<proteinExistence type="predicted"/>
<keyword evidence="3" id="KW-1185">Reference proteome</keyword>
<keyword evidence="1" id="KW-1133">Transmembrane helix</keyword>
<comment type="caution">
    <text evidence="2">The sequence shown here is derived from an EMBL/GenBank/DDBJ whole genome shotgun (WGS) entry which is preliminary data.</text>
</comment>
<evidence type="ECO:0000313" key="2">
    <source>
        <dbReference type="EMBL" id="RKD30525.1"/>
    </source>
</evidence>
<dbReference type="RefSeq" id="WP_120169956.1">
    <property type="nucleotide sequence ID" value="NZ_MCIB01000034.1"/>
</dbReference>
<keyword evidence="1" id="KW-0472">Membrane</keyword>
<evidence type="ECO:0000256" key="1">
    <source>
        <dbReference type="SAM" id="Phobius"/>
    </source>
</evidence>
<gene>
    <name evidence="2" type="ORF">BET03_04085</name>
</gene>
<name>A0A419SZ94_9FIRM</name>